<feature type="transmembrane region" description="Helical" evidence="5">
    <location>
        <begin position="248"/>
        <end position="274"/>
    </location>
</feature>
<comment type="similarity">
    <text evidence="5">Belongs to the binding-protein-dependent transport system permease family.</text>
</comment>
<evidence type="ECO:0000256" key="2">
    <source>
        <dbReference type="ARBA" id="ARBA00022692"/>
    </source>
</evidence>
<dbReference type="RefSeq" id="WP_179753726.1">
    <property type="nucleotide sequence ID" value="NZ_JACCBU010000001.1"/>
</dbReference>
<dbReference type="InterPro" id="IPR000515">
    <property type="entry name" value="MetI-like"/>
</dbReference>
<dbReference type="PROSITE" id="PS50928">
    <property type="entry name" value="ABC_TM1"/>
    <property type="match status" value="1"/>
</dbReference>
<protein>
    <submittedName>
        <fullName evidence="7">Peptide/nickel transport system permease protein</fullName>
    </submittedName>
</protein>
<feature type="domain" description="ABC transmembrane type-1" evidence="6">
    <location>
        <begin position="101"/>
        <end position="313"/>
    </location>
</feature>
<dbReference type="GO" id="GO:0055085">
    <property type="term" value="P:transmembrane transport"/>
    <property type="evidence" value="ECO:0007669"/>
    <property type="project" value="InterPro"/>
</dbReference>
<comment type="subcellular location">
    <subcellularLocation>
        <location evidence="5">Cell membrane</location>
        <topology evidence="5">Multi-pass membrane protein</topology>
    </subcellularLocation>
    <subcellularLocation>
        <location evidence="1">Membrane</location>
        <topology evidence="1">Multi-pass membrane protein</topology>
    </subcellularLocation>
</comment>
<organism evidence="7 8">
    <name type="scientific">Microlunatus parietis</name>
    <dbReference type="NCBI Taxonomy" id="682979"/>
    <lineage>
        <taxon>Bacteria</taxon>
        <taxon>Bacillati</taxon>
        <taxon>Actinomycetota</taxon>
        <taxon>Actinomycetes</taxon>
        <taxon>Propionibacteriales</taxon>
        <taxon>Propionibacteriaceae</taxon>
        <taxon>Microlunatus</taxon>
    </lineage>
</organism>
<feature type="transmembrane region" description="Helical" evidence="5">
    <location>
        <begin position="149"/>
        <end position="170"/>
    </location>
</feature>
<dbReference type="Proteomes" id="UP000569914">
    <property type="component" value="Unassembled WGS sequence"/>
</dbReference>
<dbReference type="CDD" id="cd06261">
    <property type="entry name" value="TM_PBP2"/>
    <property type="match status" value="1"/>
</dbReference>
<dbReference type="AlphaFoldDB" id="A0A7Y9IAC9"/>
<keyword evidence="8" id="KW-1185">Reference proteome</keyword>
<evidence type="ECO:0000256" key="4">
    <source>
        <dbReference type="ARBA" id="ARBA00023136"/>
    </source>
</evidence>
<dbReference type="GO" id="GO:0005886">
    <property type="term" value="C:plasma membrane"/>
    <property type="evidence" value="ECO:0007669"/>
    <property type="project" value="UniProtKB-SubCell"/>
</dbReference>
<sequence length="328" mass="35623">MYVIRKLGFYLVAAWAAITLNFLIPRALPGSPVDAMLAKLALRGPVTDETRTSIEKMLGTDTDQSLAGQYLDYLAGLFRGDLGVSVTFFPGQVSQVIVDSLPWTLWLVGLSTVITFVLGVGIGAVAGWRRGTWLDALIPSTAVLQSIPYFWLALIFVYLFAVNLGWFPISGGYDVNLVRPAWDYPFIANATYYALLPALTIVLSSIGGWLLGMRNMMVSTLSEDYVLTAEAKGLSPVRTMITYAARNAVLPSLSGFAISLGFVVSGSIVVETVFSYPGIGFTMLQAVQNNDYALMQGLFLVITLSVLCANLLVDLMYGFLDPRTRAGH</sequence>
<evidence type="ECO:0000256" key="3">
    <source>
        <dbReference type="ARBA" id="ARBA00022989"/>
    </source>
</evidence>
<proteinExistence type="inferred from homology"/>
<dbReference type="Gene3D" id="1.10.3720.10">
    <property type="entry name" value="MetI-like"/>
    <property type="match status" value="1"/>
</dbReference>
<evidence type="ECO:0000313" key="8">
    <source>
        <dbReference type="Proteomes" id="UP000569914"/>
    </source>
</evidence>
<accession>A0A7Y9IAC9</accession>
<dbReference type="EMBL" id="JACCBU010000001">
    <property type="protein sequence ID" value="NYE72724.1"/>
    <property type="molecule type" value="Genomic_DNA"/>
</dbReference>
<dbReference type="PANTHER" id="PTHR43376">
    <property type="entry name" value="OLIGOPEPTIDE TRANSPORT SYSTEM PERMEASE PROTEIN"/>
    <property type="match status" value="1"/>
</dbReference>
<keyword evidence="4 5" id="KW-0472">Membrane</keyword>
<evidence type="ECO:0000313" key="7">
    <source>
        <dbReference type="EMBL" id="NYE72724.1"/>
    </source>
</evidence>
<dbReference type="InterPro" id="IPR035906">
    <property type="entry name" value="MetI-like_sf"/>
</dbReference>
<comment type="caution">
    <text evidence="7">The sequence shown here is derived from an EMBL/GenBank/DDBJ whole genome shotgun (WGS) entry which is preliminary data.</text>
</comment>
<keyword evidence="3 5" id="KW-1133">Transmembrane helix</keyword>
<evidence type="ECO:0000256" key="1">
    <source>
        <dbReference type="ARBA" id="ARBA00004141"/>
    </source>
</evidence>
<evidence type="ECO:0000259" key="6">
    <source>
        <dbReference type="PROSITE" id="PS50928"/>
    </source>
</evidence>
<keyword evidence="5" id="KW-0813">Transport</keyword>
<feature type="transmembrane region" description="Helical" evidence="5">
    <location>
        <begin position="103"/>
        <end position="128"/>
    </location>
</feature>
<feature type="transmembrane region" description="Helical" evidence="5">
    <location>
        <begin position="7"/>
        <end position="24"/>
    </location>
</feature>
<gene>
    <name evidence="7" type="ORF">BKA15_004053</name>
</gene>
<feature type="transmembrane region" description="Helical" evidence="5">
    <location>
        <begin position="294"/>
        <end position="320"/>
    </location>
</feature>
<dbReference type="PANTHER" id="PTHR43376:SF1">
    <property type="entry name" value="OLIGOPEPTIDE TRANSPORT SYSTEM PERMEASE PROTEIN"/>
    <property type="match status" value="1"/>
</dbReference>
<reference evidence="7 8" key="1">
    <citation type="submission" date="2020-07" db="EMBL/GenBank/DDBJ databases">
        <title>Sequencing the genomes of 1000 actinobacteria strains.</title>
        <authorList>
            <person name="Klenk H.-P."/>
        </authorList>
    </citation>
    <scope>NUCLEOTIDE SEQUENCE [LARGE SCALE GENOMIC DNA]</scope>
    <source>
        <strain evidence="7 8">DSM 22083</strain>
    </source>
</reference>
<dbReference type="Pfam" id="PF00528">
    <property type="entry name" value="BPD_transp_1"/>
    <property type="match status" value="1"/>
</dbReference>
<name>A0A7Y9IAC9_9ACTN</name>
<keyword evidence="2 5" id="KW-0812">Transmembrane</keyword>
<feature type="transmembrane region" description="Helical" evidence="5">
    <location>
        <begin position="190"/>
        <end position="211"/>
    </location>
</feature>
<dbReference type="SUPFAM" id="SSF161098">
    <property type="entry name" value="MetI-like"/>
    <property type="match status" value="1"/>
</dbReference>
<evidence type="ECO:0000256" key="5">
    <source>
        <dbReference type="RuleBase" id="RU363032"/>
    </source>
</evidence>